<gene>
    <name evidence="2" type="ORF">H0E87_005255</name>
</gene>
<feature type="non-terminal residue" evidence="2">
    <location>
        <position position="158"/>
    </location>
</feature>
<dbReference type="EMBL" id="JACEGQ020000002">
    <property type="protein sequence ID" value="KAH8517233.1"/>
    <property type="molecule type" value="Genomic_DNA"/>
</dbReference>
<proteinExistence type="predicted"/>
<dbReference type="Proteomes" id="UP000807159">
    <property type="component" value="Chromosome 2"/>
</dbReference>
<accession>A0A8T2ZI74</accession>
<evidence type="ECO:0000256" key="1">
    <source>
        <dbReference type="SAM" id="MobiDB-lite"/>
    </source>
</evidence>
<evidence type="ECO:0000313" key="2">
    <source>
        <dbReference type="EMBL" id="KAH8517233.1"/>
    </source>
</evidence>
<organism evidence="2 3">
    <name type="scientific">Populus deltoides</name>
    <name type="common">Eastern poplar</name>
    <name type="synonym">Eastern cottonwood</name>
    <dbReference type="NCBI Taxonomy" id="3696"/>
    <lineage>
        <taxon>Eukaryota</taxon>
        <taxon>Viridiplantae</taxon>
        <taxon>Streptophyta</taxon>
        <taxon>Embryophyta</taxon>
        <taxon>Tracheophyta</taxon>
        <taxon>Spermatophyta</taxon>
        <taxon>Magnoliopsida</taxon>
        <taxon>eudicotyledons</taxon>
        <taxon>Gunneridae</taxon>
        <taxon>Pentapetalae</taxon>
        <taxon>rosids</taxon>
        <taxon>fabids</taxon>
        <taxon>Malpighiales</taxon>
        <taxon>Salicaceae</taxon>
        <taxon>Saliceae</taxon>
        <taxon>Populus</taxon>
    </lineage>
</organism>
<comment type="caution">
    <text evidence="2">The sequence shown here is derived from an EMBL/GenBank/DDBJ whole genome shotgun (WGS) entry which is preliminary data.</text>
</comment>
<reference evidence="2" key="1">
    <citation type="journal article" date="2021" name="J. Hered.">
        <title>Genome Assembly of Salicaceae Populus deltoides (Eastern Cottonwood) I-69 Based on Nanopore Sequencing and Hi-C Technologies.</title>
        <authorList>
            <person name="Bai S."/>
            <person name="Wu H."/>
            <person name="Zhang J."/>
            <person name="Pan Z."/>
            <person name="Zhao W."/>
            <person name="Li Z."/>
            <person name="Tong C."/>
        </authorList>
    </citation>
    <scope>NUCLEOTIDE SEQUENCE</scope>
    <source>
        <tissue evidence="2">Leaf</tissue>
    </source>
</reference>
<feature type="region of interest" description="Disordered" evidence="1">
    <location>
        <begin position="75"/>
        <end position="96"/>
    </location>
</feature>
<sequence>TPLVLLGPPHPPCTPPRTTITLADVNSNCEARVCTKPPAAPPSSSPKPCEHISTSPVSIRPRCGPFVETGSLSSRFGVGNPNHGLTVGTAPSPPPHRKVKPFQGTLDLLPNSALCGPTPLCLASYSPSSSLVEVSFPLMVLPAGSAHIAGLLSLVFGC</sequence>
<keyword evidence="3" id="KW-1185">Reference proteome</keyword>
<dbReference type="AlphaFoldDB" id="A0A8T2ZI74"/>
<protein>
    <submittedName>
        <fullName evidence="2">Uncharacterized protein</fullName>
    </submittedName>
</protein>
<evidence type="ECO:0000313" key="3">
    <source>
        <dbReference type="Proteomes" id="UP000807159"/>
    </source>
</evidence>
<name>A0A8T2ZI74_POPDE</name>